<evidence type="ECO:0000313" key="1">
    <source>
        <dbReference type="EMBL" id="MED6202627.1"/>
    </source>
</evidence>
<accession>A0ABU6XY35</accession>
<comment type="caution">
    <text evidence="1">The sequence shown here is derived from an EMBL/GenBank/DDBJ whole genome shotgun (WGS) entry which is preliminary data.</text>
</comment>
<organism evidence="1 2">
    <name type="scientific">Stylosanthes scabra</name>
    <dbReference type="NCBI Taxonomy" id="79078"/>
    <lineage>
        <taxon>Eukaryota</taxon>
        <taxon>Viridiplantae</taxon>
        <taxon>Streptophyta</taxon>
        <taxon>Embryophyta</taxon>
        <taxon>Tracheophyta</taxon>
        <taxon>Spermatophyta</taxon>
        <taxon>Magnoliopsida</taxon>
        <taxon>eudicotyledons</taxon>
        <taxon>Gunneridae</taxon>
        <taxon>Pentapetalae</taxon>
        <taxon>rosids</taxon>
        <taxon>fabids</taxon>
        <taxon>Fabales</taxon>
        <taxon>Fabaceae</taxon>
        <taxon>Papilionoideae</taxon>
        <taxon>50 kb inversion clade</taxon>
        <taxon>dalbergioids sensu lato</taxon>
        <taxon>Dalbergieae</taxon>
        <taxon>Pterocarpus clade</taxon>
        <taxon>Stylosanthes</taxon>
    </lineage>
</organism>
<protein>
    <submittedName>
        <fullName evidence="1">Uncharacterized protein</fullName>
    </submittedName>
</protein>
<proteinExistence type="predicted"/>
<dbReference type="EMBL" id="JASCZI010216006">
    <property type="protein sequence ID" value="MED6202627.1"/>
    <property type="molecule type" value="Genomic_DNA"/>
</dbReference>
<gene>
    <name evidence="1" type="ORF">PIB30_107406</name>
</gene>
<sequence>VVFHHLHPCGADKAQMLPQHRGLSLDVRRTIENNDLSGIRPWQTFQPFVTAAGDHNE</sequence>
<reference evidence="1 2" key="1">
    <citation type="journal article" date="2023" name="Plants (Basel)">
        <title>Bridging the Gap: Combining Genomics and Transcriptomics Approaches to Understand Stylosanthes scabra, an Orphan Legume from the Brazilian Caatinga.</title>
        <authorList>
            <person name="Ferreira-Neto J.R.C."/>
            <person name="da Silva M.D."/>
            <person name="Binneck E."/>
            <person name="de Melo N.F."/>
            <person name="da Silva R.H."/>
            <person name="de Melo A.L.T.M."/>
            <person name="Pandolfi V."/>
            <person name="Bustamante F.O."/>
            <person name="Brasileiro-Vidal A.C."/>
            <person name="Benko-Iseppon A.M."/>
        </authorList>
    </citation>
    <scope>NUCLEOTIDE SEQUENCE [LARGE SCALE GENOMIC DNA]</scope>
    <source>
        <tissue evidence="1">Leaves</tissue>
    </source>
</reference>
<evidence type="ECO:0000313" key="2">
    <source>
        <dbReference type="Proteomes" id="UP001341840"/>
    </source>
</evidence>
<feature type="non-terminal residue" evidence="1">
    <location>
        <position position="57"/>
    </location>
</feature>
<keyword evidence="2" id="KW-1185">Reference proteome</keyword>
<feature type="non-terminal residue" evidence="1">
    <location>
        <position position="1"/>
    </location>
</feature>
<dbReference type="Proteomes" id="UP001341840">
    <property type="component" value="Unassembled WGS sequence"/>
</dbReference>
<name>A0ABU6XY35_9FABA</name>